<dbReference type="GO" id="GO:0008234">
    <property type="term" value="F:cysteine-type peptidase activity"/>
    <property type="evidence" value="ECO:0007669"/>
    <property type="project" value="UniProtKB-KW"/>
</dbReference>
<keyword evidence="2" id="KW-0645">Protease</keyword>
<sequence>MIRITIYKNSNGSNVGFKTSGHAEFAEYGKDIICAAVSAITINFVNSIEAFTNDRFKIKTGDGLLKFRFQKEPGPESKLLMDSMILGLQGIQNDYKNEYIQIIFKEV</sequence>
<organism evidence="7 8">
    <name type="scientific">Anaerobium acetethylicum</name>
    <dbReference type="NCBI Taxonomy" id="1619234"/>
    <lineage>
        <taxon>Bacteria</taxon>
        <taxon>Bacillati</taxon>
        <taxon>Bacillota</taxon>
        <taxon>Clostridia</taxon>
        <taxon>Lachnospirales</taxon>
        <taxon>Lachnospiraceae</taxon>
        <taxon>Anaerobium</taxon>
    </lineage>
</organism>
<protein>
    <recommendedName>
        <fullName evidence="6">Ribosomal processing cysteine protease Prp</fullName>
    </recommendedName>
</protein>
<accession>A0A1D3TNT9</accession>
<dbReference type="OrthoDB" id="48998at2"/>
<evidence type="ECO:0000256" key="3">
    <source>
        <dbReference type="ARBA" id="ARBA00022801"/>
    </source>
</evidence>
<keyword evidence="1" id="KW-0690">Ribosome biogenesis</keyword>
<name>A0A1D3TNT9_9FIRM</name>
<dbReference type="GO" id="GO:0006508">
    <property type="term" value="P:proteolysis"/>
    <property type="evidence" value="ECO:0007669"/>
    <property type="project" value="UniProtKB-KW"/>
</dbReference>
<dbReference type="Gene3D" id="3.30.70.1490">
    <property type="entry name" value="Cysteine protease Prp"/>
    <property type="match status" value="1"/>
</dbReference>
<evidence type="ECO:0000256" key="4">
    <source>
        <dbReference type="ARBA" id="ARBA00022807"/>
    </source>
</evidence>
<dbReference type="EMBL" id="FMKA01000001">
    <property type="protein sequence ID" value="SCP94987.1"/>
    <property type="molecule type" value="Genomic_DNA"/>
</dbReference>
<evidence type="ECO:0000256" key="2">
    <source>
        <dbReference type="ARBA" id="ARBA00022670"/>
    </source>
</evidence>
<evidence type="ECO:0000256" key="6">
    <source>
        <dbReference type="ARBA" id="ARBA00044538"/>
    </source>
</evidence>
<dbReference type="InterPro" id="IPR007422">
    <property type="entry name" value="Peptidase_Prp"/>
</dbReference>
<dbReference type="Proteomes" id="UP000199315">
    <property type="component" value="Unassembled WGS sequence"/>
</dbReference>
<dbReference type="STRING" id="1619234.SAMN05421730_1001218"/>
<dbReference type="SUPFAM" id="SSF118010">
    <property type="entry name" value="TM1457-like"/>
    <property type="match status" value="1"/>
</dbReference>
<evidence type="ECO:0000313" key="8">
    <source>
        <dbReference type="Proteomes" id="UP000199315"/>
    </source>
</evidence>
<dbReference type="PANTHER" id="PTHR39178">
    <property type="entry name" value="HYPOTHETICAL RIBOSOME-ASSOCIATED PROTEIN"/>
    <property type="match status" value="1"/>
</dbReference>
<comment type="similarity">
    <text evidence="5">Belongs to the Prp family.</text>
</comment>
<evidence type="ECO:0000256" key="1">
    <source>
        <dbReference type="ARBA" id="ARBA00022517"/>
    </source>
</evidence>
<dbReference type="RefSeq" id="WP_091228863.1">
    <property type="nucleotide sequence ID" value="NZ_FMKA01000001.1"/>
</dbReference>
<dbReference type="Pfam" id="PF04327">
    <property type="entry name" value="Peptidase_Prp"/>
    <property type="match status" value="1"/>
</dbReference>
<dbReference type="CDD" id="cd16332">
    <property type="entry name" value="Prp-like"/>
    <property type="match status" value="1"/>
</dbReference>
<evidence type="ECO:0000313" key="7">
    <source>
        <dbReference type="EMBL" id="SCP94987.1"/>
    </source>
</evidence>
<evidence type="ECO:0000256" key="5">
    <source>
        <dbReference type="ARBA" id="ARBA00044503"/>
    </source>
</evidence>
<keyword evidence="4" id="KW-0788">Thiol protease</keyword>
<dbReference type="AlphaFoldDB" id="A0A1D3TNT9"/>
<proteinExistence type="inferred from homology"/>
<dbReference type="GO" id="GO:0042254">
    <property type="term" value="P:ribosome biogenesis"/>
    <property type="evidence" value="ECO:0007669"/>
    <property type="project" value="UniProtKB-KW"/>
</dbReference>
<dbReference type="PANTHER" id="PTHR39178:SF1">
    <property type="entry name" value="RIBOSOMAL-PROCESSING CYSTEINE PROTEASE PRP"/>
    <property type="match status" value="1"/>
</dbReference>
<dbReference type="InterPro" id="IPR036764">
    <property type="entry name" value="Peptidase_Prp_sf"/>
</dbReference>
<keyword evidence="3" id="KW-0378">Hydrolase</keyword>
<reference evidence="7 8" key="1">
    <citation type="submission" date="2016-09" db="EMBL/GenBank/DDBJ databases">
        <authorList>
            <person name="Capua I."/>
            <person name="De Benedictis P."/>
            <person name="Joannis T."/>
            <person name="Lombin L.H."/>
            <person name="Cattoli G."/>
        </authorList>
    </citation>
    <scope>NUCLEOTIDE SEQUENCE [LARGE SCALE GENOMIC DNA]</scope>
    <source>
        <strain evidence="7 8">GluBS11</strain>
    </source>
</reference>
<keyword evidence="8" id="KW-1185">Reference proteome</keyword>
<gene>
    <name evidence="7" type="ORF">SAMN05421730_1001218</name>
</gene>